<keyword evidence="2" id="KW-0378">Hydrolase</keyword>
<evidence type="ECO:0000313" key="3">
    <source>
        <dbReference type="Proteomes" id="UP001589832"/>
    </source>
</evidence>
<gene>
    <name evidence="2" type="ORF">ACFFGA_00060</name>
</gene>
<dbReference type="Pfam" id="PF01963">
    <property type="entry name" value="TraB_PrgY_gumN"/>
    <property type="match status" value="1"/>
</dbReference>
<comment type="caution">
    <text evidence="2">The sequence shown here is derived from an EMBL/GenBank/DDBJ whole genome shotgun (WGS) entry which is preliminary data.</text>
</comment>
<dbReference type="CDD" id="cd14789">
    <property type="entry name" value="Tiki"/>
    <property type="match status" value="1"/>
</dbReference>
<evidence type="ECO:0000313" key="2">
    <source>
        <dbReference type="EMBL" id="MFC0602931.1"/>
    </source>
</evidence>
<sequence>MNGISKILVLLTFLVIQFSAAQESSTTNTILFKIEKPNSDYTSYLFGTHHAFGKTFFDSLTNANKSLRNCNVLIKENLNIPGQMAEDIINRRTKQTKWNKYLSKDNLAYIENLFASSPTDFKKMTPPEMYAFLNRYYKAQFCLAKDSTDTSNSLDDYIGLKAEQLNIKLVGLETTEEQIALLNKDIEGMPRKVHKKRFANLIKRIKAGQPTDCEETDWYEQMDIEYQLNERCQNALILTDRNNKWMKVISQQLELNNCFIAVGLSHLMFECGLINQLQKLGYTITPFKAK</sequence>
<dbReference type="RefSeq" id="WP_386057855.1">
    <property type="nucleotide sequence ID" value="NZ_JBHLTQ010000001.1"/>
</dbReference>
<proteinExistence type="predicted"/>
<dbReference type="InterPro" id="IPR002816">
    <property type="entry name" value="TraB/PrgY/GumN_fam"/>
</dbReference>
<protein>
    <submittedName>
        <fullName evidence="2">TraB/GumN family protein</fullName>
        <ecNumber evidence="2">3.4.-.-</ecNumber>
    </submittedName>
</protein>
<dbReference type="EC" id="3.4.-.-" evidence="2"/>
<organism evidence="2 3">
    <name type="scientific">Winogradskyella pulchriflava</name>
    <dbReference type="NCBI Taxonomy" id="1110688"/>
    <lineage>
        <taxon>Bacteria</taxon>
        <taxon>Pseudomonadati</taxon>
        <taxon>Bacteroidota</taxon>
        <taxon>Flavobacteriia</taxon>
        <taxon>Flavobacteriales</taxon>
        <taxon>Flavobacteriaceae</taxon>
        <taxon>Winogradskyella</taxon>
    </lineage>
</organism>
<feature type="chain" id="PRO_5046673419" evidence="1">
    <location>
        <begin position="22"/>
        <end position="290"/>
    </location>
</feature>
<name>A0ABV6Q3W5_9FLAO</name>
<accession>A0ABV6Q3W5</accession>
<dbReference type="GO" id="GO:0016787">
    <property type="term" value="F:hydrolase activity"/>
    <property type="evidence" value="ECO:0007669"/>
    <property type="project" value="UniProtKB-KW"/>
</dbReference>
<dbReference type="EMBL" id="JBHLTQ010000001">
    <property type="protein sequence ID" value="MFC0602931.1"/>
    <property type="molecule type" value="Genomic_DNA"/>
</dbReference>
<keyword evidence="1" id="KW-0732">Signal</keyword>
<feature type="signal peptide" evidence="1">
    <location>
        <begin position="1"/>
        <end position="21"/>
    </location>
</feature>
<reference evidence="2 3" key="1">
    <citation type="submission" date="2024-09" db="EMBL/GenBank/DDBJ databases">
        <authorList>
            <person name="Sun Q."/>
            <person name="Mori K."/>
        </authorList>
    </citation>
    <scope>NUCLEOTIDE SEQUENCE [LARGE SCALE GENOMIC DNA]</scope>
    <source>
        <strain evidence="2 3">NCAIM B.02481</strain>
    </source>
</reference>
<evidence type="ECO:0000256" key="1">
    <source>
        <dbReference type="SAM" id="SignalP"/>
    </source>
</evidence>
<keyword evidence="3" id="KW-1185">Reference proteome</keyword>
<dbReference type="Proteomes" id="UP001589832">
    <property type="component" value="Unassembled WGS sequence"/>
</dbReference>